<dbReference type="PANTHER" id="PTHR47515">
    <property type="entry name" value="LOW CALCIUM RESPONSE LOCUS PROTEIN T"/>
    <property type="match status" value="1"/>
</dbReference>
<gene>
    <name evidence="2" type="ORF">SAMN06265350_1131</name>
</gene>
<organism evidence="2 3">
    <name type="scientific">Solitalea koreensis</name>
    <dbReference type="NCBI Taxonomy" id="543615"/>
    <lineage>
        <taxon>Bacteria</taxon>
        <taxon>Pseudomonadati</taxon>
        <taxon>Bacteroidota</taxon>
        <taxon>Sphingobacteriia</taxon>
        <taxon>Sphingobacteriales</taxon>
        <taxon>Sphingobacteriaceae</taxon>
        <taxon>Solitalea</taxon>
    </lineage>
</organism>
<reference evidence="2 3" key="1">
    <citation type="submission" date="2017-05" db="EMBL/GenBank/DDBJ databases">
        <authorList>
            <person name="Varghese N."/>
            <person name="Submissions S."/>
        </authorList>
    </citation>
    <scope>NUCLEOTIDE SEQUENCE [LARGE SCALE GENOMIC DNA]</scope>
    <source>
        <strain evidence="2 3">DSM 21342</strain>
    </source>
</reference>
<dbReference type="OrthoDB" id="930609at2"/>
<dbReference type="InterPro" id="IPR001584">
    <property type="entry name" value="Integrase_cat-core"/>
</dbReference>
<accession>A0A521EAN8</accession>
<dbReference type="SUPFAM" id="SSF53098">
    <property type="entry name" value="Ribonuclease H-like"/>
    <property type="match status" value="1"/>
</dbReference>
<dbReference type="GO" id="GO:0015074">
    <property type="term" value="P:DNA integration"/>
    <property type="evidence" value="ECO:0007669"/>
    <property type="project" value="InterPro"/>
</dbReference>
<dbReference type="GO" id="GO:0003676">
    <property type="term" value="F:nucleic acid binding"/>
    <property type="evidence" value="ECO:0007669"/>
    <property type="project" value="InterPro"/>
</dbReference>
<dbReference type="Proteomes" id="UP000315971">
    <property type="component" value="Unassembled WGS sequence"/>
</dbReference>
<keyword evidence="3" id="KW-1185">Reference proteome</keyword>
<dbReference type="Pfam" id="PF13683">
    <property type="entry name" value="rve_3"/>
    <property type="match status" value="1"/>
</dbReference>
<feature type="domain" description="Integrase catalytic" evidence="1">
    <location>
        <begin position="1"/>
        <end position="129"/>
    </location>
</feature>
<evidence type="ECO:0000259" key="1">
    <source>
        <dbReference type="PROSITE" id="PS50994"/>
    </source>
</evidence>
<sequence length="130" mass="15123">NRQVLAIETDTSLPAARLIRVLDQLKESRGLPKSIRMDNGPEFISKKLDDWSKENKVTLVFIQPGKPTQNAFIERCNGSIQGELLNAYVFKTLNEVRIKAEEWMYDYNFQRPHKALNFKTPMDVLEEIRN</sequence>
<protein>
    <submittedName>
        <fullName evidence="2">Putative transposase</fullName>
    </submittedName>
</protein>
<dbReference type="PROSITE" id="PS50994">
    <property type="entry name" value="INTEGRASE"/>
    <property type="match status" value="1"/>
</dbReference>
<dbReference type="AlphaFoldDB" id="A0A521EAN8"/>
<name>A0A521EAN8_9SPHI</name>
<dbReference type="InterPro" id="IPR012337">
    <property type="entry name" value="RNaseH-like_sf"/>
</dbReference>
<dbReference type="RefSeq" id="WP_142604643.1">
    <property type="nucleotide sequence ID" value="NZ_FXSZ01000013.1"/>
</dbReference>
<dbReference type="PANTHER" id="PTHR47515:SF2">
    <property type="entry name" value="INTEGRASE CORE DOMAIN PROTEIN"/>
    <property type="match status" value="1"/>
</dbReference>
<dbReference type="Gene3D" id="3.30.420.10">
    <property type="entry name" value="Ribonuclease H-like superfamily/Ribonuclease H"/>
    <property type="match status" value="1"/>
</dbReference>
<evidence type="ECO:0000313" key="3">
    <source>
        <dbReference type="Proteomes" id="UP000315971"/>
    </source>
</evidence>
<feature type="non-terminal residue" evidence="2">
    <location>
        <position position="1"/>
    </location>
</feature>
<dbReference type="InterPro" id="IPR036397">
    <property type="entry name" value="RNaseH_sf"/>
</dbReference>
<dbReference type="EMBL" id="FXSZ01000013">
    <property type="protein sequence ID" value="SMO80996.1"/>
    <property type="molecule type" value="Genomic_DNA"/>
</dbReference>
<proteinExistence type="predicted"/>
<evidence type="ECO:0000313" key="2">
    <source>
        <dbReference type="EMBL" id="SMO80996.1"/>
    </source>
</evidence>